<evidence type="ECO:0000256" key="1">
    <source>
        <dbReference type="SAM" id="MobiDB-lite"/>
    </source>
</evidence>
<name>A0AAV7NTQ4_PLEWA</name>
<dbReference type="AlphaFoldDB" id="A0AAV7NTQ4"/>
<feature type="region of interest" description="Disordered" evidence="1">
    <location>
        <begin position="67"/>
        <end position="141"/>
    </location>
</feature>
<proteinExistence type="predicted"/>
<feature type="region of interest" description="Disordered" evidence="1">
    <location>
        <begin position="178"/>
        <end position="201"/>
    </location>
</feature>
<reference evidence="2" key="1">
    <citation type="journal article" date="2022" name="bioRxiv">
        <title>Sequencing and chromosome-scale assembly of the giantPleurodeles waltlgenome.</title>
        <authorList>
            <person name="Brown T."/>
            <person name="Elewa A."/>
            <person name="Iarovenko S."/>
            <person name="Subramanian E."/>
            <person name="Araus A.J."/>
            <person name="Petzold A."/>
            <person name="Susuki M."/>
            <person name="Suzuki K.-i.T."/>
            <person name="Hayashi T."/>
            <person name="Toyoda A."/>
            <person name="Oliveira C."/>
            <person name="Osipova E."/>
            <person name="Leigh N.D."/>
            <person name="Simon A."/>
            <person name="Yun M.H."/>
        </authorList>
    </citation>
    <scope>NUCLEOTIDE SEQUENCE</scope>
    <source>
        <strain evidence="2">20211129_DDA</strain>
        <tissue evidence="2">Liver</tissue>
    </source>
</reference>
<accession>A0AAV7NTQ4</accession>
<evidence type="ECO:0000313" key="2">
    <source>
        <dbReference type="EMBL" id="KAJ1119460.1"/>
    </source>
</evidence>
<comment type="caution">
    <text evidence="2">The sequence shown here is derived from an EMBL/GenBank/DDBJ whole genome shotgun (WGS) entry which is preliminary data.</text>
</comment>
<sequence length="201" mass="22109">MEVPSLSSPSKEWSAGAPNVGHVSLNHCLIVPSDLLGLMEICASCRGPHIPATPGGDRCRKECPGGITDVSPEREDVGNPEIRVPVTTKDGQPTRSASVEEEGDAKDEDRQRREPPSESGEEKQRKRGTLDKGGQGIPRTLADRHVPGEVWLRQTYLSFLSFPFSPLTNAMSRDLHLTGEDLPGKKKRKKARNKNPWDWAL</sequence>
<dbReference type="Proteomes" id="UP001066276">
    <property type="component" value="Chromosome 8"/>
</dbReference>
<keyword evidence="3" id="KW-1185">Reference proteome</keyword>
<protein>
    <submittedName>
        <fullName evidence="2">Uncharacterized protein</fullName>
    </submittedName>
</protein>
<dbReference type="EMBL" id="JANPWB010000012">
    <property type="protein sequence ID" value="KAJ1119460.1"/>
    <property type="molecule type" value="Genomic_DNA"/>
</dbReference>
<evidence type="ECO:0000313" key="3">
    <source>
        <dbReference type="Proteomes" id="UP001066276"/>
    </source>
</evidence>
<gene>
    <name evidence="2" type="ORF">NDU88_007645</name>
</gene>
<organism evidence="2 3">
    <name type="scientific">Pleurodeles waltl</name>
    <name type="common">Iberian ribbed newt</name>
    <dbReference type="NCBI Taxonomy" id="8319"/>
    <lineage>
        <taxon>Eukaryota</taxon>
        <taxon>Metazoa</taxon>
        <taxon>Chordata</taxon>
        <taxon>Craniata</taxon>
        <taxon>Vertebrata</taxon>
        <taxon>Euteleostomi</taxon>
        <taxon>Amphibia</taxon>
        <taxon>Batrachia</taxon>
        <taxon>Caudata</taxon>
        <taxon>Salamandroidea</taxon>
        <taxon>Salamandridae</taxon>
        <taxon>Pleurodelinae</taxon>
        <taxon>Pleurodeles</taxon>
    </lineage>
</organism>
<feature type="compositionally biased region" description="Basic and acidic residues" evidence="1">
    <location>
        <begin position="107"/>
        <end position="130"/>
    </location>
</feature>